<keyword evidence="4 10" id="KW-1003">Cell membrane</keyword>
<dbReference type="InterPro" id="IPR005503">
    <property type="entry name" value="FliL"/>
</dbReference>
<keyword evidence="6 10" id="KW-0812">Transmembrane</keyword>
<keyword evidence="12" id="KW-1185">Reference proteome</keyword>
<evidence type="ECO:0000256" key="6">
    <source>
        <dbReference type="ARBA" id="ARBA00022692"/>
    </source>
</evidence>
<dbReference type="GO" id="GO:0071973">
    <property type="term" value="P:bacterial-type flagellum-dependent cell motility"/>
    <property type="evidence" value="ECO:0007669"/>
    <property type="project" value="InterPro"/>
</dbReference>
<comment type="similarity">
    <text evidence="3 10">Belongs to the FliL family.</text>
</comment>
<keyword evidence="11" id="KW-0966">Cell projection</keyword>
<keyword evidence="5 10" id="KW-0145">Chemotaxis</keyword>
<keyword evidence="11" id="KW-0282">Flagellum</keyword>
<accession>A0A9X3WBB2</accession>
<reference evidence="11" key="1">
    <citation type="submission" date="2022-06" db="EMBL/GenBank/DDBJ databases">
        <title>Aquibacillus sp. a new bacterium isolated from soil saline samples.</title>
        <authorList>
            <person name="Galisteo C."/>
            <person name="De La Haba R."/>
            <person name="Sanchez-Porro C."/>
            <person name="Ventosa A."/>
        </authorList>
    </citation>
    <scope>NUCLEOTIDE SEQUENCE</scope>
    <source>
        <strain evidence="11">3ASR75-54</strain>
    </source>
</reference>
<dbReference type="GO" id="GO:0005886">
    <property type="term" value="C:plasma membrane"/>
    <property type="evidence" value="ECO:0007669"/>
    <property type="project" value="UniProtKB-SubCell"/>
</dbReference>
<evidence type="ECO:0000256" key="1">
    <source>
        <dbReference type="ARBA" id="ARBA00002254"/>
    </source>
</evidence>
<dbReference type="AlphaFoldDB" id="A0A9X3WBB2"/>
<keyword evidence="9 10" id="KW-0472">Membrane</keyword>
<dbReference type="Proteomes" id="UP001145069">
    <property type="component" value="Unassembled WGS sequence"/>
</dbReference>
<evidence type="ECO:0000256" key="10">
    <source>
        <dbReference type="RuleBase" id="RU364125"/>
    </source>
</evidence>
<dbReference type="Pfam" id="PF03748">
    <property type="entry name" value="FliL"/>
    <property type="match status" value="1"/>
</dbReference>
<evidence type="ECO:0000256" key="7">
    <source>
        <dbReference type="ARBA" id="ARBA00022779"/>
    </source>
</evidence>
<evidence type="ECO:0000256" key="2">
    <source>
        <dbReference type="ARBA" id="ARBA00004162"/>
    </source>
</evidence>
<evidence type="ECO:0000256" key="5">
    <source>
        <dbReference type="ARBA" id="ARBA00022500"/>
    </source>
</evidence>
<feature type="transmembrane region" description="Helical" evidence="10">
    <location>
        <begin position="6"/>
        <end position="30"/>
    </location>
</feature>
<organism evidence="11 12">
    <name type="scientific">Aquibacillus salsiterrae</name>
    <dbReference type="NCBI Taxonomy" id="2950439"/>
    <lineage>
        <taxon>Bacteria</taxon>
        <taxon>Bacillati</taxon>
        <taxon>Bacillota</taxon>
        <taxon>Bacilli</taxon>
        <taxon>Bacillales</taxon>
        <taxon>Bacillaceae</taxon>
        <taxon>Aquibacillus</taxon>
    </lineage>
</organism>
<evidence type="ECO:0000313" key="11">
    <source>
        <dbReference type="EMBL" id="MDC3416387.1"/>
    </source>
</evidence>
<comment type="caution">
    <text evidence="11">The sequence shown here is derived from an EMBL/GenBank/DDBJ whole genome shotgun (WGS) entry which is preliminary data.</text>
</comment>
<keyword evidence="8 10" id="KW-1133">Transmembrane helix</keyword>
<keyword evidence="11" id="KW-0969">Cilium</keyword>
<proteinExistence type="inferred from homology"/>
<evidence type="ECO:0000313" key="12">
    <source>
        <dbReference type="Proteomes" id="UP001145069"/>
    </source>
</evidence>
<dbReference type="RefSeq" id="WP_272445391.1">
    <property type="nucleotide sequence ID" value="NZ_JAMQKC010000003.1"/>
</dbReference>
<gene>
    <name evidence="11" type="primary">fliL</name>
    <name evidence="11" type="ORF">NC799_05610</name>
</gene>
<evidence type="ECO:0000256" key="3">
    <source>
        <dbReference type="ARBA" id="ARBA00008281"/>
    </source>
</evidence>
<keyword evidence="7 10" id="KW-0283">Flagellar rotation</keyword>
<evidence type="ECO:0000256" key="9">
    <source>
        <dbReference type="ARBA" id="ARBA00023136"/>
    </source>
</evidence>
<dbReference type="GO" id="GO:0009425">
    <property type="term" value="C:bacterial-type flagellum basal body"/>
    <property type="evidence" value="ECO:0007669"/>
    <property type="project" value="InterPro"/>
</dbReference>
<evidence type="ECO:0000256" key="8">
    <source>
        <dbReference type="ARBA" id="ARBA00022989"/>
    </source>
</evidence>
<sequence length="140" mass="15795">MNPKLLKLLVTLLVIITISGIVAVVIVLNLSGEAKGAEEQTLDKMVENSFTSSEMSTDLKDGSFVRIQFQLITNSKDAKQEVEKREFQLKNLFIKESVQLTSEDFKVGLSTLEEKLKDEMNQLMEDGEIVDVYIINKILQ</sequence>
<dbReference type="EMBL" id="JAMQKC010000003">
    <property type="protein sequence ID" value="MDC3416387.1"/>
    <property type="molecule type" value="Genomic_DNA"/>
</dbReference>
<dbReference type="GO" id="GO:0006935">
    <property type="term" value="P:chemotaxis"/>
    <property type="evidence" value="ECO:0007669"/>
    <property type="project" value="UniProtKB-KW"/>
</dbReference>
<comment type="function">
    <text evidence="1 10">Controls the rotational direction of flagella during chemotaxis.</text>
</comment>
<comment type="subcellular location">
    <subcellularLocation>
        <location evidence="2">Cell membrane</location>
        <topology evidence="2">Single-pass membrane protein</topology>
    </subcellularLocation>
</comment>
<evidence type="ECO:0000256" key="4">
    <source>
        <dbReference type="ARBA" id="ARBA00022475"/>
    </source>
</evidence>
<name>A0A9X3WBB2_9BACI</name>
<protein>
    <recommendedName>
        <fullName evidence="10">Flagellar protein FliL</fullName>
    </recommendedName>
</protein>